<evidence type="ECO:0000313" key="2">
    <source>
        <dbReference type="EMBL" id="CAF4483484.1"/>
    </source>
</evidence>
<feature type="non-terminal residue" evidence="1">
    <location>
        <position position="101"/>
    </location>
</feature>
<dbReference type="EMBL" id="CAJNOK010063470">
    <property type="protein sequence ID" value="CAF1643909.1"/>
    <property type="molecule type" value="Genomic_DNA"/>
</dbReference>
<accession>A0A8S2G6V1</accession>
<dbReference type="Proteomes" id="UP000682733">
    <property type="component" value="Unassembled WGS sequence"/>
</dbReference>
<evidence type="ECO:0000313" key="1">
    <source>
        <dbReference type="EMBL" id="CAF1643909.1"/>
    </source>
</evidence>
<reference evidence="1" key="1">
    <citation type="submission" date="2021-02" db="EMBL/GenBank/DDBJ databases">
        <authorList>
            <person name="Nowell W R."/>
        </authorList>
    </citation>
    <scope>NUCLEOTIDE SEQUENCE</scope>
</reference>
<dbReference type="EMBL" id="CAJOBA010090764">
    <property type="protein sequence ID" value="CAF4483484.1"/>
    <property type="molecule type" value="Genomic_DNA"/>
</dbReference>
<dbReference type="AlphaFoldDB" id="A0A8S2G6V1"/>
<name>A0A8S2G6V1_9BILA</name>
<proteinExistence type="predicted"/>
<evidence type="ECO:0000313" key="3">
    <source>
        <dbReference type="Proteomes" id="UP000677228"/>
    </source>
</evidence>
<gene>
    <name evidence="1" type="ORF">OVA965_LOCUS44448</name>
    <name evidence="2" type="ORF">TMI583_LOCUS47252</name>
</gene>
<sequence>MTSTAQHHANACSHLENATNVLANRGWQKTSQCVSRVSAVVQKNPWLGVVPVALVAVQLTWTAIKSILGWWNGELSGTRCAKNIVDDLAAIAGGAGGSMAG</sequence>
<organism evidence="1 3">
    <name type="scientific">Didymodactylos carnosus</name>
    <dbReference type="NCBI Taxonomy" id="1234261"/>
    <lineage>
        <taxon>Eukaryota</taxon>
        <taxon>Metazoa</taxon>
        <taxon>Spiralia</taxon>
        <taxon>Gnathifera</taxon>
        <taxon>Rotifera</taxon>
        <taxon>Eurotatoria</taxon>
        <taxon>Bdelloidea</taxon>
        <taxon>Philodinida</taxon>
        <taxon>Philodinidae</taxon>
        <taxon>Didymodactylos</taxon>
    </lineage>
</organism>
<comment type="caution">
    <text evidence="1">The sequence shown here is derived from an EMBL/GenBank/DDBJ whole genome shotgun (WGS) entry which is preliminary data.</text>
</comment>
<dbReference type="Proteomes" id="UP000677228">
    <property type="component" value="Unassembled WGS sequence"/>
</dbReference>
<protein>
    <submittedName>
        <fullName evidence="1">Uncharacterized protein</fullName>
    </submittedName>
</protein>